<dbReference type="RefSeq" id="WP_143127071.1">
    <property type="nucleotide sequence ID" value="NZ_VJMG01000067.1"/>
</dbReference>
<dbReference type="EMBL" id="VJMG01000067">
    <property type="protein sequence ID" value="TRL35296.1"/>
    <property type="molecule type" value="Genomic_DNA"/>
</dbReference>
<sequence length="161" mass="16925">MSERMATAFLSKLQADPTRTLDPAYWDQVVEITPAPTGFNPSSEQIVKSATADAFPAALARIASGGGQPDVISTISGYLAPLGQISVLNCLILSDDGAGRIGIRLACLSIQLRDGNFTIAVNTATAALNLTIKKTQSNITDIFGSFDAPAKTTAGYQRIYS</sequence>
<gene>
    <name evidence="1" type="ORF">FNA46_20475</name>
</gene>
<accession>A0A549T0A9</accession>
<evidence type="ECO:0000313" key="1">
    <source>
        <dbReference type="EMBL" id="TRL35296.1"/>
    </source>
</evidence>
<protein>
    <submittedName>
        <fullName evidence="1">Uncharacterized protein</fullName>
    </submittedName>
</protein>
<organism evidence="1 2">
    <name type="scientific">Rhizobium straminoryzae</name>
    <dbReference type="NCBI Taxonomy" id="1387186"/>
    <lineage>
        <taxon>Bacteria</taxon>
        <taxon>Pseudomonadati</taxon>
        <taxon>Pseudomonadota</taxon>
        <taxon>Alphaproteobacteria</taxon>
        <taxon>Hyphomicrobiales</taxon>
        <taxon>Rhizobiaceae</taxon>
        <taxon>Rhizobium/Agrobacterium group</taxon>
        <taxon>Rhizobium</taxon>
    </lineage>
</organism>
<dbReference type="AlphaFoldDB" id="A0A549T0A9"/>
<name>A0A549T0A9_9HYPH</name>
<reference evidence="1 2" key="1">
    <citation type="submission" date="2019-07" db="EMBL/GenBank/DDBJ databases">
        <title>Ln-dependent methylotrophs.</title>
        <authorList>
            <person name="Tani A."/>
        </authorList>
    </citation>
    <scope>NUCLEOTIDE SEQUENCE [LARGE SCALE GENOMIC DNA]</scope>
    <source>
        <strain evidence="1 2">SM12</strain>
    </source>
</reference>
<keyword evidence="2" id="KW-1185">Reference proteome</keyword>
<proteinExistence type="predicted"/>
<dbReference type="Proteomes" id="UP000316801">
    <property type="component" value="Unassembled WGS sequence"/>
</dbReference>
<comment type="caution">
    <text evidence="1">The sequence shown here is derived from an EMBL/GenBank/DDBJ whole genome shotgun (WGS) entry which is preliminary data.</text>
</comment>
<evidence type="ECO:0000313" key="2">
    <source>
        <dbReference type="Proteomes" id="UP000316801"/>
    </source>
</evidence>